<feature type="coiled-coil region" evidence="1">
    <location>
        <begin position="175"/>
        <end position="202"/>
    </location>
</feature>
<organism evidence="2 3">
    <name type="scientific">Rhizophagus irregularis (strain DAOM 181602 / DAOM 197198 / MUCL 43194)</name>
    <name type="common">Arbuscular mycorrhizal fungus</name>
    <name type="synonym">Glomus intraradices</name>
    <dbReference type="NCBI Taxonomy" id="747089"/>
    <lineage>
        <taxon>Eukaryota</taxon>
        <taxon>Fungi</taxon>
        <taxon>Fungi incertae sedis</taxon>
        <taxon>Mucoromycota</taxon>
        <taxon>Glomeromycotina</taxon>
        <taxon>Glomeromycetes</taxon>
        <taxon>Glomerales</taxon>
        <taxon>Glomeraceae</taxon>
        <taxon>Rhizophagus</taxon>
    </lineage>
</organism>
<evidence type="ECO:0000313" key="3">
    <source>
        <dbReference type="Proteomes" id="UP000018888"/>
    </source>
</evidence>
<dbReference type="EMBL" id="AUPC02000362">
    <property type="protein sequence ID" value="POG60946.1"/>
    <property type="molecule type" value="Genomic_DNA"/>
</dbReference>
<protein>
    <submittedName>
        <fullName evidence="2">Uncharacterized protein</fullName>
    </submittedName>
</protein>
<gene>
    <name evidence="2" type="ORF">GLOIN_2v1787184</name>
</gene>
<accession>A0A2P4P6C4</accession>
<keyword evidence="1" id="KW-0175">Coiled coil</keyword>
<name>A0A2P4P6C4_RHIID</name>
<dbReference type="AlphaFoldDB" id="A0A2P4P6C4"/>
<reference evidence="2 3" key="2">
    <citation type="journal article" date="2018" name="New Phytol.">
        <title>High intraspecific genome diversity in the model arbuscular mycorrhizal symbiont Rhizophagus irregularis.</title>
        <authorList>
            <person name="Chen E.C.H."/>
            <person name="Morin E."/>
            <person name="Beaudet D."/>
            <person name="Noel J."/>
            <person name="Yildirir G."/>
            <person name="Ndikumana S."/>
            <person name="Charron P."/>
            <person name="St-Onge C."/>
            <person name="Giorgi J."/>
            <person name="Kruger M."/>
            <person name="Marton T."/>
            <person name="Ropars J."/>
            <person name="Grigoriev I.V."/>
            <person name="Hainaut M."/>
            <person name="Henrissat B."/>
            <person name="Roux C."/>
            <person name="Martin F."/>
            <person name="Corradi N."/>
        </authorList>
    </citation>
    <scope>NUCLEOTIDE SEQUENCE [LARGE SCALE GENOMIC DNA]</scope>
    <source>
        <strain evidence="2 3">DAOM 197198</strain>
    </source>
</reference>
<evidence type="ECO:0000256" key="1">
    <source>
        <dbReference type="SAM" id="Coils"/>
    </source>
</evidence>
<sequence>MHVDFAEHTLSKEVEDALASIKKLKEISKETRDYIKYSRKYYQIMHSKIKSKEWISLQCQFDLILSINGFLGMLTFFLNKYPNSMIQPKRISQDMLEGLFGTIRELGKDSFTQTLKSYRHSLNKYQVTRLVTSEVKSFNYGDADGTGTGITTLARRDYRKDKNKSIDNEKITIPSKSNNENIDQENHRIHQLQEERQNLIEAIFYQDSIDKLLQKWQDIIKKIAFDAISKKKKKFNATNLNNSPTQRLVAYLLLEKVIVFTFKRTSNSQLSINHYLISEEIIVLEPEEASKFSYIVGWIIYKLTKNDHITKLHPEFESICVHLKALNLE</sequence>
<reference evidence="2 3" key="1">
    <citation type="journal article" date="2013" name="Proc. Natl. Acad. Sci. U.S.A.">
        <title>Genome of an arbuscular mycorrhizal fungus provides insight into the oldest plant symbiosis.</title>
        <authorList>
            <person name="Tisserant E."/>
            <person name="Malbreil M."/>
            <person name="Kuo A."/>
            <person name="Kohler A."/>
            <person name="Symeonidi A."/>
            <person name="Balestrini R."/>
            <person name="Charron P."/>
            <person name="Duensing N."/>
            <person name="Frei Dit Frey N."/>
            <person name="Gianinazzi-Pearson V."/>
            <person name="Gilbert L.B."/>
            <person name="Handa Y."/>
            <person name="Herr J.R."/>
            <person name="Hijri M."/>
            <person name="Koul R."/>
            <person name="Kawaguchi M."/>
            <person name="Krajinski F."/>
            <person name="Lammers P.J."/>
            <person name="Masclaux F.G."/>
            <person name="Murat C."/>
            <person name="Morin E."/>
            <person name="Ndikumana S."/>
            <person name="Pagni M."/>
            <person name="Petitpierre D."/>
            <person name="Requena N."/>
            <person name="Rosikiewicz P."/>
            <person name="Riley R."/>
            <person name="Saito K."/>
            <person name="San Clemente H."/>
            <person name="Shapiro H."/>
            <person name="van Tuinen D."/>
            <person name="Becard G."/>
            <person name="Bonfante P."/>
            <person name="Paszkowski U."/>
            <person name="Shachar-Hill Y.Y."/>
            <person name="Tuskan G.A."/>
            <person name="Young P.W."/>
            <person name="Sanders I.R."/>
            <person name="Henrissat B."/>
            <person name="Rensing S.A."/>
            <person name="Grigoriev I.V."/>
            <person name="Corradi N."/>
            <person name="Roux C."/>
            <person name="Martin F."/>
        </authorList>
    </citation>
    <scope>NUCLEOTIDE SEQUENCE [LARGE SCALE GENOMIC DNA]</scope>
    <source>
        <strain evidence="2 3">DAOM 197198</strain>
    </source>
</reference>
<dbReference type="Proteomes" id="UP000018888">
    <property type="component" value="Unassembled WGS sequence"/>
</dbReference>
<evidence type="ECO:0000313" key="2">
    <source>
        <dbReference type="EMBL" id="POG60946.1"/>
    </source>
</evidence>
<proteinExistence type="predicted"/>
<comment type="caution">
    <text evidence="2">The sequence shown here is derived from an EMBL/GenBank/DDBJ whole genome shotgun (WGS) entry which is preliminary data.</text>
</comment>
<keyword evidence="3" id="KW-1185">Reference proteome</keyword>